<dbReference type="EMBL" id="PDUG01000005">
    <property type="protein sequence ID" value="PIC24581.1"/>
    <property type="molecule type" value="Genomic_DNA"/>
</dbReference>
<keyword evidence="2 5" id="KW-0812">Transmembrane</keyword>
<gene>
    <name evidence="7" type="primary">Cnig_chr_V.g17862</name>
    <name evidence="7" type="ORF">B9Z55_017862</name>
</gene>
<feature type="transmembrane region" description="Helical" evidence="5">
    <location>
        <begin position="304"/>
        <end position="329"/>
    </location>
</feature>
<name>A0A2G5TBV3_9PELO</name>
<accession>A0A2G5TBV3</accession>
<evidence type="ECO:0000256" key="2">
    <source>
        <dbReference type="ARBA" id="ARBA00022692"/>
    </source>
</evidence>
<dbReference type="AlphaFoldDB" id="A0A2G5TBV3"/>
<dbReference type="Proteomes" id="UP000230233">
    <property type="component" value="Chromosome V"/>
</dbReference>
<feature type="transmembrane region" description="Helical" evidence="5">
    <location>
        <begin position="163"/>
        <end position="182"/>
    </location>
</feature>
<feature type="domain" description="G-protein coupled receptors family 1 profile" evidence="6">
    <location>
        <begin position="83"/>
        <end position="360"/>
    </location>
</feature>
<dbReference type="InterPro" id="IPR019427">
    <property type="entry name" value="7TM_GPCR_serpentine_rcpt_Srw"/>
</dbReference>
<dbReference type="GO" id="GO:0008528">
    <property type="term" value="F:G protein-coupled peptide receptor activity"/>
    <property type="evidence" value="ECO:0007669"/>
    <property type="project" value="InterPro"/>
</dbReference>
<dbReference type="InterPro" id="IPR017452">
    <property type="entry name" value="GPCR_Rhodpsn_7TM"/>
</dbReference>
<protein>
    <recommendedName>
        <fullName evidence="6">G-protein coupled receptors family 1 profile domain-containing protein</fullName>
    </recommendedName>
</protein>
<dbReference type="PROSITE" id="PS50262">
    <property type="entry name" value="G_PROTEIN_RECEP_F1_2"/>
    <property type="match status" value="1"/>
</dbReference>
<evidence type="ECO:0000259" key="6">
    <source>
        <dbReference type="PROSITE" id="PS50262"/>
    </source>
</evidence>
<dbReference type="PANTHER" id="PTHR47321">
    <property type="entry name" value="SERPENTINE RECEPTOR, CLASS W"/>
    <property type="match status" value="1"/>
</dbReference>
<evidence type="ECO:0000256" key="3">
    <source>
        <dbReference type="ARBA" id="ARBA00022989"/>
    </source>
</evidence>
<evidence type="ECO:0000256" key="4">
    <source>
        <dbReference type="ARBA" id="ARBA00023136"/>
    </source>
</evidence>
<keyword evidence="4 5" id="KW-0472">Membrane</keyword>
<feature type="transmembrane region" description="Helical" evidence="5">
    <location>
        <begin position="341"/>
        <end position="364"/>
    </location>
</feature>
<sequence length="414" mass="47438">MKTKTSTANPFYDYSQWDNHFDPSETETATLYYGYDQYELYGHYDEDFDFAFDFVERNQSLLINLIFALKTVYEFAAVINFVVNIPHLLILLQKELRTNLVYIIMIGICLCDLVHSVGVMVHKAVVSEMFFPIELCYYGQPYGVVILAITSRSLQVFSRRCSAFLALFIAAFRAFSVVFPMSSSVNFLMKGKSAILVVLTFSLVCGAWGMYYFVSSKIESVPECNPIEPGYRTSYAPYRFVTGEQWEKTFRYVNGYISVSVSFIYIFVTAALVIALYQAKQRRKGLKNDKVPCFRFRPNNTSGLIVLMAVSLFLSEATYGALFIFIYYFNDFEDQPILEDFDVLALIFSMINSTTHCIICVFMSSQYRDTIKRMVGWKDKQKLDNIKNLIVVESSAHPSTAQTSKASNDSKKTF</sequence>
<dbReference type="Gene3D" id="1.20.1070.10">
    <property type="entry name" value="Rhodopsin 7-helix transmembrane proteins"/>
    <property type="match status" value="1"/>
</dbReference>
<comment type="caution">
    <text evidence="7">The sequence shown here is derived from an EMBL/GenBank/DDBJ whole genome shotgun (WGS) entry which is preliminary data.</text>
</comment>
<evidence type="ECO:0000256" key="1">
    <source>
        <dbReference type="ARBA" id="ARBA00004370"/>
    </source>
</evidence>
<organism evidence="7 8">
    <name type="scientific">Caenorhabditis nigoni</name>
    <dbReference type="NCBI Taxonomy" id="1611254"/>
    <lineage>
        <taxon>Eukaryota</taxon>
        <taxon>Metazoa</taxon>
        <taxon>Ecdysozoa</taxon>
        <taxon>Nematoda</taxon>
        <taxon>Chromadorea</taxon>
        <taxon>Rhabditida</taxon>
        <taxon>Rhabditina</taxon>
        <taxon>Rhabditomorpha</taxon>
        <taxon>Rhabditoidea</taxon>
        <taxon>Rhabditidae</taxon>
        <taxon>Peloderinae</taxon>
        <taxon>Caenorhabditis</taxon>
    </lineage>
</organism>
<dbReference type="SUPFAM" id="SSF81321">
    <property type="entry name" value="Family A G protein-coupled receptor-like"/>
    <property type="match status" value="1"/>
</dbReference>
<dbReference type="GO" id="GO:0016020">
    <property type="term" value="C:membrane"/>
    <property type="evidence" value="ECO:0007669"/>
    <property type="project" value="UniProtKB-SubCell"/>
</dbReference>
<keyword evidence="8" id="KW-1185">Reference proteome</keyword>
<feature type="transmembrane region" description="Helical" evidence="5">
    <location>
        <begin position="72"/>
        <end position="92"/>
    </location>
</feature>
<proteinExistence type="predicted"/>
<evidence type="ECO:0000256" key="5">
    <source>
        <dbReference type="SAM" id="Phobius"/>
    </source>
</evidence>
<dbReference type="OrthoDB" id="5818258at2759"/>
<evidence type="ECO:0000313" key="7">
    <source>
        <dbReference type="EMBL" id="PIC24581.1"/>
    </source>
</evidence>
<feature type="transmembrane region" description="Helical" evidence="5">
    <location>
        <begin position="194"/>
        <end position="213"/>
    </location>
</feature>
<feature type="transmembrane region" description="Helical" evidence="5">
    <location>
        <begin position="99"/>
        <end position="121"/>
    </location>
</feature>
<evidence type="ECO:0000313" key="8">
    <source>
        <dbReference type="Proteomes" id="UP000230233"/>
    </source>
</evidence>
<dbReference type="STRING" id="1611254.A0A2G5TBV3"/>
<reference evidence="8" key="1">
    <citation type="submission" date="2017-10" db="EMBL/GenBank/DDBJ databases">
        <title>Rapid genome shrinkage in a self-fertile nematode reveals novel sperm competition proteins.</title>
        <authorList>
            <person name="Yin D."/>
            <person name="Schwarz E.M."/>
            <person name="Thomas C.G."/>
            <person name="Felde R.L."/>
            <person name="Korf I.F."/>
            <person name="Cutter A.D."/>
            <person name="Schartner C.M."/>
            <person name="Ralston E.J."/>
            <person name="Meyer B.J."/>
            <person name="Haag E.S."/>
        </authorList>
    </citation>
    <scope>NUCLEOTIDE SEQUENCE [LARGE SCALE GENOMIC DNA]</scope>
    <source>
        <strain evidence="8">JU1422</strain>
    </source>
</reference>
<keyword evidence="3 5" id="KW-1133">Transmembrane helix</keyword>
<dbReference type="PANTHER" id="PTHR47321:SF1">
    <property type="entry name" value="G-PROTEIN COUPLED RECEPTORS FAMILY 1 PROFILE DOMAIN-CONTAINING PROTEIN-RELATED"/>
    <property type="match status" value="1"/>
</dbReference>
<dbReference type="Pfam" id="PF10324">
    <property type="entry name" value="7TM_GPCR_Srw"/>
    <property type="match status" value="1"/>
</dbReference>
<feature type="transmembrane region" description="Helical" evidence="5">
    <location>
        <begin position="256"/>
        <end position="277"/>
    </location>
</feature>
<comment type="subcellular location">
    <subcellularLocation>
        <location evidence="1">Membrane</location>
    </subcellularLocation>
</comment>